<dbReference type="SUPFAM" id="SSF46689">
    <property type="entry name" value="Homeodomain-like"/>
    <property type="match status" value="1"/>
</dbReference>
<accession>A0A162FJH8</accession>
<evidence type="ECO:0000259" key="3">
    <source>
        <dbReference type="PROSITE" id="PS50977"/>
    </source>
</evidence>
<feature type="DNA-binding region" description="H-T-H motif" evidence="2">
    <location>
        <begin position="30"/>
        <end position="49"/>
    </location>
</feature>
<keyword evidence="1 2" id="KW-0238">DNA-binding</keyword>
<dbReference type="OrthoDB" id="135877at2157"/>
<evidence type="ECO:0000313" key="4">
    <source>
        <dbReference type="EMBL" id="KZX10920.1"/>
    </source>
</evidence>
<feature type="domain" description="HTH tetR-type" evidence="3">
    <location>
        <begin position="7"/>
        <end position="67"/>
    </location>
</feature>
<reference evidence="5" key="1">
    <citation type="journal article" date="2016" name="Genome Announc.">
        <title>Draft Genome Sequences of Methanobrevibacter curvatus DSM11111, Methanobrevibacter cuticularis DSM11139, Methanobrevibacter filiformis DSM11501, and Methanobrevibacter oralis DSM7256.</title>
        <authorList>
            <person name="Poehlein A."/>
            <person name="Seedorf H."/>
        </authorList>
    </citation>
    <scope>NUCLEOTIDE SEQUENCE [LARGE SCALE GENOMIC DNA]</scope>
    <source>
        <strain evidence="5">DSM 7256 / JCM 30027 / ZR</strain>
    </source>
</reference>
<dbReference type="PANTHER" id="PTHR43479">
    <property type="entry name" value="ACREF/ENVCD OPERON REPRESSOR-RELATED"/>
    <property type="match status" value="1"/>
</dbReference>
<dbReference type="Pfam" id="PF00440">
    <property type="entry name" value="TetR_N"/>
    <property type="match status" value="1"/>
</dbReference>
<dbReference type="PATRIC" id="fig|66851.6.peg.1912"/>
<dbReference type="STRING" id="66851.MBORA_17580"/>
<keyword evidence="5" id="KW-1185">Reference proteome</keyword>
<dbReference type="Proteomes" id="UP000077428">
    <property type="component" value="Unassembled WGS sequence"/>
</dbReference>
<dbReference type="AlphaFoldDB" id="A0A162FJH8"/>
<dbReference type="PANTHER" id="PTHR43479:SF11">
    <property type="entry name" value="ACREF_ENVCD OPERON REPRESSOR-RELATED"/>
    <property type="match status" value="1"/>
</dbReference>
<dbReference type="Gene3D" id="1.10.357.10">
    <property type="entry name" value="Tetracycline Repressor, domain 2"/>
    <property type="match status" value="1"/>
</dbReference>
<gene>
    <name evidence="4" type="primary">mtrR</name>
    <name evidence="4" type="ORF">MBORA_17580</name>
</gene>
<evidence type="ECO:0000256" key="1">
    <source>
        <dbReference type="ARBA" id="ARBA00023125"/>
    </source>
</evidence>
<evidence type="ECO:0000313" key="5">
    <source>
        <dbReference type="Proteomes" id="UP000077428"/>
    </source>
</evidence>
<name>A0A162FJH8_METOA</name>
<dbReference type="RefSeq" id="WP_042694507.1">
    <property type="nucleotide sequence ID" value="NZ_CABMAB010000039.1"/>
</dbReference>
<dbReference type="InterPro" id="IPR001647">
    <property type="entry name" value="HTH_TetR"/>
</dbReference>
<proteinExistence type="predicted"/>
<dbReference type="InterPro" id="IPR009057">
    <property type="entry name" value="Homeodomain-like_sf"/>
</dbReference>
<comment type="caution">
    <text evidence="4">The sequence shown here is derived from an EMBL/GenBank/DDBJ whole genome shotgun (WGS) entry which is preliminary data.</text>
</comment>
<dbReference type="EMBL" id="LWMU01000103">
    <property type="protein sequence ID" value="KZX10920.1"/>
    <property type="molecule type" value="Genomic_DNA"/>
</dbReference>
<evidence type="ECO:0000256" key="2">
    <source>
        <dbReference type="PROSITE-ProRule" id="PRU00335"/>
    </source>
</evidence>
<dbReference type="PROSITE" id="PS50977">
    <property type="entry name" value="HTH_TETR_2"/>
    <property type="match status" value="1"/>
</dbReference>
<dbReference type="PRINTS" id="PR00455">
    <property type="entry name" value="HTHTETR"/>
</dbReference>
<organism evidence="4 5">
    <name type="scientific">Methanobrevibacter oralis</name>
    <dbReference type="NCBI Taxonomy" id="66851"/>
    <lineage>
        <taxon>Archaea</taxon>
        <taxon>Methanobacteriati</taxon>
        <taxon>Methanobacteriota</taxon>
        <taxon>Methanomada group</taxon>
        <taxon>Methanobacteria</taxon>
        <taxon>Methanobacteriales</taxon>
        <taxon>Methanobacteriaceae</taxon>
        <taxon>Methanobrevibacter</taxon>
    </lineage>
</organism>
<dbReference type="InterPro" id="IPR050624">
    <property type="entry name" value="HTH-type_Tx_Regulator"/>
</dbReference>
<dbReference type="GO" id="GO:0003677">
    <property type="term" value="F:DNA binding"/>
    <property type="evidence" value="ECO:0007669"/>
    <property type="project" value="UniProtKB-UniRule"/>
</dbReference>
<sequence length="188" mass="22140">MVQVLKEEVKNRILEAALNEFYKKDFKNANLRDIANEADVSVGLVYSYFENKETLFDEVVSPITNNSFENLKNNESTNPYATFVEFERKSILDLLNKHKEFVILIDKSFGTKHANYKENLIEVLTEHIKENRDKLSFNNKLEFEDVFIHILANTFIEGIVEIARHYNGKMWAEDMLDLFAEYYFTAFK</sequence>
<protein>
    <submittedName>
        <fullName evidence="4">HTH-type transcriptional regulator MtrR</fullName>
    </submittedName>
</protein>